<dbReference type="EMBL" id="CAJOBE010000057">
    <property type="protein sequence ID" value="CAF3555221.1"/>
    <property type="molecule type" value="Genomic_DNA"/>
</dbReference>
<evidence type="ECO:0000313" key="2">
    <source>
        <dbReference type="EMBL" id="CAF1002303.1"/>
    </source>
</evidence>
<gene>
    <name evidence="7" type="ORF">FNK824_LOCUS1166</name>
    <name evidence="5" type="ORF">JXQ802_LOCUS44470</name>
    <name evidence="6" type="ORF">OTI717_LOCUS2574</name>
    <name evidence="4" type="ORF">PYM288_LOCUS29061</name>
    <name evidence="2" type="ORF">RFH988_LOCUS14239</name>
    <name evidence="3" type="ORF">SEV965_LOCUS13907</name>
</gene>
<evidence type="ECO:0000313" key="8">
    <source>
        <dbReference type="Proteomes" id="UP000663870"/>
    </source>
</evidence>
<dbReference type="OrthoDB" id="10032648at2759"/>
<dbReference type="EMBL" id="CAJOAX010000127">
    <property type="protein sequence ID" value="CAF3516702.1"/>
    <property type="molecule type" value="Genomic_DNA"/>
</dbReference>
<evidence type="ECO:0000313" key="4">
    <source>
        <dbReference type="EMBL" id="CAF1284518.1"/>
    </source>
</evidence>
<comment type="caution">
    <text evidence="2">The sequence shown here is derived from an EMBL/GenBank/DDBJ whole genome shotgun (WGS) entry which is preliminary data.</text>
</comment>
<dbReference type="AlphaFoldDB" id="A0A814GXX9"/>
<dbReference type="EMBL" id="CAJNOO010000653">
    <property type="protein sequence ID" value="CAF1002303.1"/>
    <property type="molecule type" value="Genomic_DNA"/>
</dbReference>
<dbReference type="Proteomes" id="UP000663889">
    <property type="component" value="Unassembled WGS sequence"/>
</dbReference>
<organism evidence="2 9">
    <name type="scientific">Rotaria sordida</name>
    <dbReference type="NCBI Taxonomy" id="392033"/>
    <lineage>
        <taxon>Eukaryota</taxon>
        <taxon>Metazoa</taxon>
        <taxon>Spiralia</taxon>
        <taxon>Gnathifera</taxon>
        <taxon>Rotifera</taxon>
        <taxon>Eurotatoria</taxon>
        <taxon>Bdelloidea</taxon>
        <taxon>Philodinida</taxon>
        <taxon>Philodinidae</taxon>
        <taxon>Rotaria</taxon>
    </lineage>
</organism>
<dbReference type="Proteomes" id="UP000663854">
    <property type="component" value="Unassembled WGS sequence"/>
</dbReference>
<dbReference type="EMBL" id="CAJNOU010000674">
    <property type="protein sequence ID" value="CAF1062200.1"/>
    <property type="molecule type" value="Genomic_DNA"/>
</dbReference>
<dbReference type="Proteomes" id="UP000663874">
    <property type="component" value="Unassembled WGS sequence"/>
</dbReference>
<sequence length="148" mass="16497">MASTFESSQQSNYVEAQENDPITTSSLPISSNDIDESLINNSEEKNEEQISISELEDTDITTNNINDFIPDTDTTIMNSTNMITAEASFTEATSADLPLGATRSSVARILVKPGQIFRVQVDNEVKEVHGKLMCFLIKLKDKNHKYNY</sequence>
<protein>
    <submittedName>
        <fullName evidence="2">Uncharacterized protein</fullName>
    </submittedName>
</protein>
<reference evidence="2" key="1">
    <citation type="submission" date="2021-02" db="EMBL/GenBank/DDBJ databases">
        <authorList>
            <person name="Nowell W R."/>
        </authorList>
    </citation>
    <scope>NUCLEOTIDE SEQUENCE</scope>
</reference>
<dbReference type="EMBL" id="CAJNOH010002285">
    <property type="protein sequence ID" value="CAF1284518.1"/>
    <property type="molecule type" value="Genomic_DNA"/>
</dbReference>
<evidence type="ECO:0000313" key="5">
    <source>
        <dbReference type="EMBL" id="CAF1562428.1"/>
    </source>
</evidence>
<dbReference type="Proteomes" id="UP000663882">
    <property type="component" value="Unassembled WGS sequence"/>
</dbReference>
<dbReference type="Proteomes" id="UP000663823">
    <property type="component" value="Unassembled WGS sequence"/>
</dbReference>
<dbReference type="Proteomes" id="UP000663870">
    <property type="component" value="Unassembled WGS sequence"/>
</dbReference>
<dbReference type="EMBL" id="CAJNOL010003433">
    <property type="protein sequence ID" value="CAF1562428.1"/>
    <property type="molecule type" value="Genomic_DNA"/>
</dbReference>
<evidence type="ECO:0000313" key="6">
    <source>
        <dbReference type="EMBL" id="CAF3516702.1"/>
    </source>
</evidence>
<evidence type="ECO:0000313" key="7">
    <source>
        <dbReference type="EMBL" id="CAF3555221.1"/>
    </source>
</evidence>
<evidence type="ECO:0000313" key="3">
    <source>
        <dbReference type="EMBL" id="CAF1062200.1"/>
    </source>
</evidence>
<feature type="region of interest" description="Disordered" evidence="1">
    <location>
        <begin position="1"/>
        <end position="57"/>
    </location>
</feature>
<proteinExistence type="predicted"/>
<feature type="compositionally biased region" description="Polar residues" evidence="1">
    <location>
        <begin position="1"/>
        <end position="32"/>
    </location>
</feature>
<keyword evidence="8" id="KW-1185">Reference proteome</keyword>
<accession>A0A814GXX9</accession>
<evidence type="ECO:0000313" key="9">
    <source>
        <dbReference type="Proteomes" id="UP000663882"/>
    </source>
</evidence>
<evidence type="ECO:0000256" key="1">
    <source>
        <dbReference type="SAM" id="MobiDB-lite"/>
    </source>
</evidence>
<name>A0A814GXX9_9BILA</name>